<feature type="region of interest" description="Disordered" evidence="1">
    <location>
        <begin position="1"/>
        <end position="33"/>
    </location>
</feature>
<evidence type="ECO:0000313" key="3">
    <source>
        <dbReference type="EMBL" id="RDX40083.1"/>
    </source>
</evidence>
<evidence type="ECO:0000313" key="2">
    <source>
        <dbReference type="EMBL" id="RDX39836.1"/>
    </source>
</evidence>
<accession>A0A371CII6</accession>
<protein>
    <submittedName>
        <fullName evidence="3">Uncharacterized protein</fullName>
    </submittedName>
</protein>
<gene>
    <name evidence="3" type="ORF">OH76DRAFT_460154</name>
    <name evidence="2" type="ORF">OH76DRAFT_515416</name>
</gene>
<name>A0A371CII6_9APHY</name>
<dbReference type="Proteomes" id="UP000256964">
    <property type="component" value="Unassembled WGS sequence"/>
</dbReference>
<organism evidence="3 4">
    <name type="scientific">Lentinus brumalis</name>
    <dbReference type="NCBI Taxonomy" id="2498619"/>
    <lineage>
        <taxon>Eukaryota</taxon>
        <taxon>Fungi</taxon>
        <taxon>Dikarya</taxon>
        <taxon>Basidiomycota</taxon>
        <taxon>Agaricomycotina</taxon>
        <taxon>Agaricomycetes</taxon>
        <taxon>Polyporales</taxon>
        <taxon>Polyporaceae</taxon>
        <taxon>Lentinus</taxon>
    </lineage>
</organism>
<evidence type="ECO:0000256" key="1">
    <source>
        <dbReference type="SAM" id="MobiDB-lite"/>
    </source>
</evidence>
<evidence type="ECO:0000313" key="4">
    <source>
        <dbReference type="Proteomes" id="UP000256964"/>
    </source>
</evidence>
<dbReference type="EMBL" id="KZ857590">
    <property type="protein sequence ID" value="RDX40083.1"/>
    <property type="molecule type" value="Genomic_DNA"/>
</dbReference>
<dbReference type="AlphaFoldDB" id="A0A371CII6"/>
<reference evidence="3 4" key="1">
    <citation type="journal article" date="2018" name="Biotechnol. Biofuels">
        <title>Integrative visual omics of the white-rot fungus Polyporus brumalis exposes the biotechnological potential of its oxidative enzymes for delignifying raw plant biomass.</title>
        <authorList>
            <person name="Miyauchi S."/>
            <person name="Rancon A."/>
            <person name="Drula E."/>
            <person name="Hage H."/>
            <person name="Chaduli D."/>
            <person name="Favel A."/>
            <person name="Grisel S."/>
            <person name="Henrissat B."/>
            <person name="Herpoel-Gimbert I."/>
            <person name="Ruiz-Duenas F.J."/>
            <person name="Chevret D."/>
            <person name="Hainaut M."/>
            <person name="Lin J."/>
            <person name="Wang M."/>
            <person name="Pangilinan J."/>
            <person name="Lipzen A."/>
            <person name="Lesage-Meessen L."/>
            <person name="Navarro D."/>
            <person name="Riley R."/>
            <person name="Grigoriev I.V."/>
            <person name="Zhou S."/>
            <person name="Raouche S."/>
            <person name="Rosso M.N."/>
        </authorList>
    </citation>
    <scope>NUCLEOTIDE SEQUENCE [LARGE SCALE GENOMIC DNA]</scope>
    <source>
        <strain evidence="3 4">BRFM 1820</strain>
    </source>
</reference>
<dbReference type="EMBL" id="KZ857635">
    <property type="protein sequence ID" value="RDX39836.1"/>
    <property type="molecule type" value="Genomic_DNA"/>
</dbReference>
<sequence>MLHPVRAGYTNRAVQVSSETTENRSSRPRTTFTASYDLPATGQAGFTPIQGGPEARRSRHFIAHPGTSSAVPPTNRSAHPVDDLFCYVQDLATTAVRLTRRRGRPRLLPHLVPLADLAHANPHISPSSCHIAVKPGLPDSGERFRLTAHPLAPTQAGREIARKCDFIAISQPRRLRRLSRTRTAAERPARTSRTL</sequence>
<keyword evidence="4" id="KW-1185">Reference proteome</keyword>
<proteinExistence type="predicted"/>